<evidence type="ECO:0000256" key="6">
    <source>
        <dbReference type="ARBA" id="ARBA00022989"/>
    </source>
</evidence>
<keyword evidence="5 11" id="KW-0812">Transmembrane</keyword>
<dbReference type="InterPro" id="IPR037294">
    <property type="entry name" value="ABC_BtuC-like"/>
</dbReference>
<sequence length="360" mass="38985">MSDMIRKTSLWERLGFDIAYGYSEGRKVLILSALFVLLLITVGVAITFGAYSISIVDVYGIVLAHLSPFGDLSSVTKLHNTIVWELRIPRVLLAVAVGTALATAGAVFQGCFRNPLVEPYILGISSGAAFGAAMGIVFSSFFLSIQLSAFIFGSMAVAMAYFLARVRKETPIVTLILAGVIIGSIFSAMVSILKYIATDAALREIVFWLMGGFYYATWNDVHLLVPIIIPSFLIMWALGWKLNILSMGDDEARALGVNPEKYKFVLITLATLVTSLAVSTVGIIAWVGLMMPHATRMMLGPDHRYVIPASAMLGGSYLLVCDTMARTLTSAEIPVGIITSILGAPYLFYLLRTRGKAMLG</sequence>
<evidence type="ECO:0000256" key="11">
    <source>
        <dbReference type="SAM" id="Phobius"/>
    </source>
</evidence>
<gene>
    <name evidence="12" type="ordered locus">MCON_0950</name>
</gene>
<feature type="transmembrane region" description="Helical" evidence="11">
    <location>
        <begin position="149"/>
        <end position="166"/>
    </location>
</feature>
<proteinExistence type="inferred from homology"/>
<dbReference type="GO" id="GO:0022857">
    <property type="term" value="F:transmembrane transporter activity"/>
    <property type="evidence" value="ECO:0007669"/>
    <property type="project" value="InterPro"/>
</dbReference>
<keyword evidence="4" id="KW-1003">Cell membrane</keyword>
<dbReference type="HOGENOM" id="CLU_013016_0_2_2"/>
<keyword evidence="13" id="KW-1185">Reference proteome</keyword>
<keyword evidence="6 11" id="KW-1133">Transmembrane helix</keyword>
<evidence type="ECO:0000256" key="1">
    <source>
        <dbReference type="ARBA" id="ARBA00004651"/>
    </source>
</evidence>
<dbReference type="GO" id="GO:0033214">
    <property type="term" value="P:siderophore-iron import into cell"/>
    <property type="evidence" value="ECO:0007669"/>
    <property type="project" value="TreeGrafter"/>
</dbReference>
<evidence type="ECO:0000256" key="10">
    <source>
        <dbReference type="ARBA" id="ARBA00071366"/>
    </source>
</evidence>
<keyword evidence="3" id="KW-0813">Transport</keyword>
<comment type="subunit">
    <text evidence="9">The complex is composed of two ATP-binding proteins (BtuD), two transmembrane proteins (BtuC) and a solute-binding protein (BtuF).</text>
</comment>
<dbReference type="CDD" id="cd06550">
    <property type="entry name" value="TM_ABC_iron-siderophores_like"/>
    <property type="match status" value="1"/>
</dbReference>
<dbReference type="EMBL" id="CP002565">
    <property type="protein sequence ID" value="AEB67714.1"/>
    <property type="molecule type" value="Genomic_DNA"/>
</dbReference>
<dbReference type="Gene3D" id="1.10.3470.10">
    <property type="entry name" value="ABC transporter involved in vitamin B12 uptake, BtuC"/>
    <property type="match status" value="1"/>
</dbReference>
<dbReference type="InParanoid" id="F4BYT7"/>
<evidence type="ECO:0000313" key="13">
    <source>
        <dbReference type="Proteomes" id="UP000007807"/>
    </source>
</evidence>
<evidence type="ECO:0000313" key="12">
    <source>
        <dbReference type="EMBL" id="AEB67714.1"/>
    </source>
</evidence>
<feature type="transmembrane region" description="Helical" evidence="11">
    <location>
        <begin position="264"/>
        <end position="289"/>
    </location>
</feature>
<dbReference type="Pfam" id="PF01032">
    <property type="entry name" value="FecCD"/>
    <property type="match status" value="1"/>
</dbReference>
<evidence type="ECO:0000256" key="4">
    <source>
        <dbReference type="ARBA" id="ARBA00022475"/>
    </source>
</evidence>
<protein>
    <recommendedName>
        <fullName evidence="10">Cobalamin import system permease protein BtuC</fullName>
    </recommendedName>
</protein>
<dbReference type="PANTHER" id="PTHR30472">
    <property type="entry name" value="FERRIC ENTEROBACTIN TRANSPORT SYSTEM PERMEASE PROTEIN"/>
    <property type="match status" value="1"/>
</dbReference>
<dbReference type="KEGG" id="mcj:MCON_0950"/>
<dbReference type="SUPFAM" id="SSF81345">
    <property type="entry name" value="ABC transporter involved in vitamin B12 uptake, BtuC"/>
    <property type="match status" value="1"/>
</dbReference>
<dbReference type="PANTHER" id="PTHR30472:SF70">
    <property type="entry name" value="MOLYBDATE IMPORT SYSTEM PERMEASE PROTEIN MOLB"/>
    <property type="match status" value="1"/>
</dbReference>
<accession>F4BYT7</accession>
<dbReference type="AlphaFoldDB" id="F4BYT7"/>
<organism evidence="12 13">
    <name type="scientific">Methanothrix soehngenii (strain ATCC 5969 / DSM 3671 / JCM 10134 / NBRC 103675 / OCM 69 / GP-6)</name>
    <name type="common">Methanosaeta concilii</name>
    <dbReference type="NCBI Taxonomy" id="990316"/>
    <lineage>
        <taxon>Archaea</taxon>
        <taxon>Methanobacteriati</taxon>
        <taxon>Methanobacteriota</taxon>
        <taxon>Stenosarchaea group</taxon>
        <taxon>Methanomicrobia</taxon>
        <taxon>Methanotrichales</taxon>
        <taxon>Methanotrichaceae</taxon>
        <taxon>Methanothrix</taxon>
    </lineage>
</organism>
<feature type="transmembrane region" description="Helical" evidence="11">
    <location>
        <begin position="172"/>
        <end position="193"/>
    </location>
</feature>
<evidence type="ECO:0000256" key="8">
    <source>
        <dbReference type="ARBA" id="ARBA00053891"/>
    </source>
</evidence>
<evidence type="ECO:0000256" key="3">
    <source>
        <dbReference type="ARBA" id="ARBA00022448"/>
    </source>
</evidence>
<dbReference type="Proteomes" id="UP000007807">
    <property type="component" value="Chromosome"/>
</dbReference>
<dbReference type="GO" id="GO:0005886">
    <property type="term" value="C:plasma membrane"/>
    <property type="evidence" value="ECO:0007669"/>
    <property type="project" value="UniProtKB-SubCell"/>
</dbReference>
<feature type="transmembrane region" description="Helical" evidence="11">
    <location>
        <begin position="333"/>
        <end position="351"/>
    </location>
</feature>
<comment type="similarity">
    <text evidence="2">Belongs to the binding-protein-dependent transport system permease family. FecCD subfamily.</text>
</comment>
<comment type="function">
    <text evidence="8">Required for corrinoid utilization. Probably part of the ABC transporter complex BtuCDF involved in cobalamin (vitamin B12) import. Probably involved in the translocation of the substrate across the membrane.</text>
</comment>
<name>F4BYT7_METSG</name>
<evidence type="ECO:0000256" key="5">
    <source>
        <dbReference type="ARBA" id="ARBA00022692"/>
    </source>
</evidence>
<reference evidence="12 13" key="1">
    <citation type="journal article" date="2011" name="J. Bacteriol.">
        <title>Complete genome sequence of Methanosaeta concilii, a specialist in aceticlastic methanogenesis.</title>
        <authorList>
            <person name="Barber R.D."/>
            <person name="Zhang L."/>
            <person name="Harnack M."/>
            <person name="Olson M.V."/>
            <person name="Kaul R."/>
            <person name="Ingram-Smith C."/>
            <person name="Smith K.S."/>
        </authorList>
    </citation>
    <scope>NUCLEOTIDE SEQUENCE [LARGE SCALE GENOMIC DNA]</scope>
    <source>
        <strain evidence="13">ATCC 5969 / DSM 3671 / JCM 10134 / NBRC 103675 / OCM 69 / GP-6</strain>
    </source>
</reference>
<evidence type="ECO:0000256" key="9">
    <source>
        <dbReference type="ARBA" id="ARBA00064420"/>
    </source>
</evidence>
<keyword evidence="7 11" id="KW-0472">Membrane</keyword>
<feature type="transmembrane region" description="Helical" evidence="11">
    <location>
        <begin position="28"/>
        <end position="52"/>
    </location>
</feature>
<dbReference type="InterPro" id="IPR000522">
    <property type="entry name" value="ABC_transptr_permease_BtuC"/>
</dbReference>
<dbReference type="STRING" id="990316.MCON_0950"/>
<comment type="subcellular location">
    <subcellularLocation>
        <location evidence="1">Cell membrane</location>
        <topology evidence="1">Multi-pass membrane protein</topology>
    </subcellularLocation>
</comment>
<feature type="transmembrane region" description="Helical" evidence="11">
    <location>
        <begin position="88"/>
        <end position="108"/>
    </location>
</feature>
<evidence type="ECO:0000256" key="7">
    <source>
        <dbReference type="ARBA" id="ARBA00023136"/>
    </source>
</evidence>
<dbReference type="FunFam" id="1.10.3470.10:FF:000001">
    <property type="entry name" value="Vitamin B12 ABC transporter permease BtuC"/>
    <property type="match status" value="1"/>
</dbReference>
<evidence type="ECO:0000256" key="2">
    <source>
        <dbReference type="ARBA" id="ARBA00007935"/>
    </source>
</evidence>
<feature type="transmembrane region" description="Helical" evidence="11">
    <location>
        <begin position="223"/>
        <end position="243"/>
    </location>
</feature>
<feature type="transmembrane region" description="Helical" evidence="11">
    <location>
        <begin position="120"/>
        <end position="142"/>
    </location>
</feature>